<dbReference type="VEuPathDB" id="FungiDB:H310_04046"/>
<dbReference type="SUPFAM" id="SSF48403">
    <property type="entry name" value="Ankyrin repeat"/>
    <property type="match status" value="1"/>
</dbReference>
<dbReference type="OrthoDB" id="74529at2759"/>
<protein>
    <submittedName>
        <fullName evidence="1">Uncharacterized protein</fullName>
    </submittedName>
</protein>
<dbReference type="PANTHER" id="PTHR46586:SF3">
    <property type="entry name" value="ANKYRIN REPEAT-CONTAINING PROTEIN"/>
    <property type="match status" value="1"/>
</dbReference>
<dbReference type="Gene3D" id="1.25.40.20">
    <property type="entry name" value="Ankyrin repeat-containing domain"/>
    <property type="match status" value="2"/>
</dbReference>
<organism evidence="1">
    <name type="scientific">Aphanomyces invadans</name>
    <dbReference type="NCBI Taxonomy" id="157072"/>
    <lineage>
        <taxon>Eukaryota</taxon>
        <taxon>Sar</taxon>
        <taxon>Stramenopiles</taxon>
        <taxon>Oomycota</taxon>
        <taxon>Saprolegniomycetes</taxon>
        <taxon>Saprolegniales</taxon>
        <taxon>Verrucalvaceae</taxon>
        <taxon>Aphanomyces</taxon>
    </lineage>
</organism>
<dbReference type="STRING" id="157072.A0A024UFC9"/>
<dbReference type="InterPro" id="IPR052050">
    <property type="entry name" value="SecEffector_AnkRepeat"/>
</dbReference>
<dbReference type="InterPro" id="IPR002110">
    <property type="entry name" value="Ankyrin_rpt"/>
</dbReference>
<dbReference type="Pfam" id="PF12796">
    <property type="entry name" value="Ank_2"/>
    <property type="match status" value="1"/>
</dbReference>
<dbReference type="RefSeq" id="XP_008866407.1">
    <property type="nucleotide sequence ID" value="XM_008868185.1"/>
</dbReference>
<gene>
    <name evidence="1" type="ORF">H310_04046</name>
</gene>
<dbReference type="PANTHER" id="PTHR46586">
    <property type="entry name" value="ANKYRIN REPEAT-CONTAINING PROTEIN"/>
    <property type="match status" value="1"/>
</dbReference>
<accession>A0A024UFC9</accession>
<dbReference type="EMBL" id="KI913957">
    <property type="protein sequence ID" value="ETW04969.1"/>
    <property type="molecule type" value="Genomic_DNA"/>
</dbReference>
<dbReference type="AlphaFoldDB" id="A0A024UFC9"/>
<evidence type="ECO:0000313" key="1">
    <source>
        <dbReference type="EMBL" id="ETW04969.1"/>
    </source>
</evidence>
<sequence>MDCAVNVGLRCQEVLMSVFEYQQGFPRDVVEVTRAVTFAEDAVELFHQDARRLVLPGTEQKAFFTAVVKLQNSVERWLAERGSSGVSRLLRIQPRMSIALFIWSASTNNLSLLRSLDIPKNDRYGRLATALAAWHGHLDALVYLSHHVPIQSLPHGVVDGAAARGHLDTVRFLCTCGASVWRPVNVAASCGHLHVVQYLHANKIGRLLATALDNAVEGGHLNVVDYLRRHHVADTCSSRAFIAAVAKGHAAMVHYLVQENLAPVTNSAIDVAKFNGDHEMVQFLLSAGRRQSGRAE</sequence>
<name>A0A024UFC9_9STRA</name>
<dbReference type="GeneID" id="20081096"/>
<dbReference type="InterPro" id="IPR036770">
    <property type="entry name" value="Ankyrin_rpt-contain_sf"/>
</dbReference>
<reference evidence="1" key="1">
    <citation type="submission" date="2013-12" db="EMBL/GenBank/DDBJ databases">
        <title>The Genome Sequence of Aphanomyces invadans NJM9701.</title>
        <authorList>
            <consortium name="The Broad Institute Genomics Platform"/>
            <person name="Russ C."/>
            <person name="Tyler B."/>
            <person name="van West P."/>
            <person name="Dieguez-Uribeondo J."/>
            <person name="Young S.K."/>
            <person name="Zeng Q."/>
            <person name="Gargeya S."/>
            <person name="Fitzgerald M."/>
            <person name="Abouelleil A."/>
            <person name="Alvarado L."/>
            <person name="Chapman S.B."/>
            <person name="Gainer-Dewar J."/>
            <person name="Goldberg J."/>
            <person name="Griggs A."/>
            <person name="Gujja S."/>
            <person name="Hansen M."/>
            <person name="Howarth C."/>
            <person name="Imamovic A."/>
            <person name="Ireland A."/>
            <person name="Larimer J."/>
            <person name="McCowan C."/>
            <person name="Murphy C."/>
            <person name="Pearson M."/>
            <person name="Poon T.W."/>
            <person name="Priest M."/>
            <person name="Roberts A."/>
            <person name="Saif S."/>
            <person name="Shea T."/>
            <person name="Sykes S."/>
            <person name="Wortman J."/>
            <person name="Nusbaum C."/>
            <person name="Birren B."/>
        </authorList>
    </citation>
    <scope>NUCLEOTIDE SEQUENCE [LARGE SCALE GENOMIC DNA]</scope>
    <source>
        <strain evidence="1">NJM9701</strain>
    </source>
</reference>
<proteinExistence type="predicted"/>